<evidence type="ECO:0000313" key="3">
    <source>
        <dbReference type="Proteomes" id="UP001056012"/>
    </source>
</evidence>
<name>A0A9Q9DU26_CURCL</name>
<reference evidence="2" key="1">
    <citation type="submission" date="2021-12" db="EMBL/GenBank/DDBJ databases">
        <title>Curvularia clavata genome.</title>
        <authorList>
            <person name="Cao Y."/>
        </authorList>
    </citation>
    <scope>NUCLEOTIDE SEQUENCE</scope>
    <source>
        <strain evidence="2">Yc1106</strain>
    </source>
</reference>
<feature type="compositionally biased region" description="Basic and acidic residues" evidence="1">
    <location>
        <begin position="143"/>
        <end position="156"/>
    </location>
</feature>
<dbReference type="OrthoDB" id="3794025at2759"/>
<keyword evidence="3" id="KW-1185">Reference proteome</keyword>
<dbReference type="Proteomes" id="UP001056012">
    <property type="component" value="Chromosome 4"/>
</dbReference>
<feature type="compositionally biased region" description="Low complexity" evidence="1">
    <location>
        <begin position="21"/>
        <end position="36"/>
    </location>
</feature>
<proteinExistence type="predicted"/>
<evidence type="ECO:0000313" key="2">
    <source>
        <dbReference type="EMBL" id="USP78580.1"/>
    </source>
</evidence>
<feature type="compositionally biased region" description="Polar residues" evidence="1">
    <location>
        <begin position="544"/>
        <end position="557"/>
    </location>
</feature>
<organism evidence="2 3">
    <name type="scientific">Curvularia clavata</name>
    <dbReference type="NCBI Taxonomy" id="95742"/>
    <lineage>
        <taxon>Eukaryota</taxon>
        <taxon>Fungi</taxon>
        <taxon>Dikarya</taxon>
        <taxon>Ascomycota</taxon>
        <taxon>Pezizomycotina</taxon>
        <taxon>Dothideomycetes</taxon>
        <taxon>Pleosporomycetidae</taxon>
        <taxon>Pleosporales</taxon>
        <taxon>Pleosporineae</taxon>
        <taxon>Pleosporaceae</taxon>
        <taxon>Curvularia</taxon>
    </lineage>
</organism>
<feature type="region of interest" description="Disordered" evidence="1">
    <location>
        <begin position="544"/>
        <end position="564"/>
    </location>
</feature>
<feature type="compositionally biased region" description="Polar residues" evidence="1">
    <location>
        <begin position="194"/>
        <end position="211"/>
    </location>
</feature>
<protein>
    <submittedName>
        <fullName evidence="2">Carbonate dehydratase</fullName>
    </submittedName>
</protein>
<feature type="compositionally biased region" description="Low complexity" evidence="1">
    <location>
        <begin position="67"/>
        <end position="84"/>
    </location>
</feature>
<gene>
    <name evidence="2" type="ORF">yc1106_05854</name>
</gene>
<feature type="region of interest" description="Disordered" evidence="1">
    <location>
        <begin position="125"/>
        <end position="212"/>
    </location>
</feature>
<feature type="region of interest" description="Disordered" evidence="1">
    <location>
        <begin position="21"/>
        <end position="84"/>
    </location>
</feature>
<evidence type="ECO:0000256" key="1">
    <source>
        <dbReference type="SAM" id="MobiDB-lite"/>
    </source>
</evidence>
<sequence length="564" mass="61782">MSAPDNPAHALNIYAEAAVATSLETSSTEGSSGQELALDSEGPTADIRDQSGSSADVVNGESDTGDQDLGSQLSSAASSAELSDQVSGIIQAAAGTDQEQSGPVNMFTPSDHVTQPLNQEPVLSRIPENARQEEGVPTNSTVIERETQPRVTDEAARLSASVNIPPPMQSGYIAPVPHRSEPVHSKMSSRNRTPRSNSLPQGQRSNNSQYDSAEIVRLNAQILKIRDDLAAERTKNLTQRQQMKSEQRQYLEATFSNMVTDLLHEQIDILARKANIEARERDVLFREQRAAQLESFLAEGQRQLVYGLDEHHMNAVQLDHIGRETDLKMRKHLTDREAKLAVKSEELRLRASAQEKREELYKIMVRELLEAEIKKSVLSVEDEYKRGFKDGKEAGKQEFLKGYHACHRAQATLSMFRKSEMVHGAPELDFLFDPAHPGNMFNMGVQIGKLELHGATESASPAVKATIPAPEAESNHRSDVTEAKNDTIEEAAEAAVDQNTVGMSYAAPAFARPTLAAELRGPSHTYNGQIVLANNDALRTLTPETTGDSVVQNNQEGPNLIDLV</sequence>
<dbReference type="VEuPathDB" id="FungiDB:yc1106_05854"/>
<accession>A0A9Q9DU26</accession>
<dbReference type="EMBL" id="CP089277">
    <property type="protein sequence ID" value="USP78580.1"/>
    <property type="molecule type" value="Genomic_DNA"/>
</dbReference>
<dbReference type="AlphaFoldDB" id="A0A9Q9DU26"/>